<keyword evidence="2" id="KW-1185">Reference proteome</keyword>
<dbReference type="Pfam" id="PF01244">
    <property type="entry name" value="Peptidase_M19"/>
    <property type="match status" value="1"/>
</dbReference>
<accession>A0ABS4W074</accession>
<keyword evidence="1" id="KW-0378">Hydrolase</keyword>
<dbReference type="InterPro" id="IPR008257">
    <property type="entry name" value="Pept_M19"/>
</dbReference>
<dbReference type="SUPFAM" id="SSF51556">
    <property type="entry name" value="Metallo-dependent hydrolases"/>
    <property type="match status" value="1"/>
</dbReference>
<dbReference type="Gene3D" id="3.20.20.140">
    <property type="entry name" value="Metal-dependent hydrolases"/>
    <property type="match status" value="1"/>
</dbReference>
<comment type="caution">
    <text evidence="1">The sequence shown here is derived from an EMBL/GenBank/DDBJ whole genome shotgun (WGS) entry which is preliminary data.</text>
</comment>
<dbReference type="RefSeq" id="WP_210031850.1">
    <property type="nucleotide sequence ID" value="NZ_JAGINU010000001.1"/>
</dbReference>
<dbReference type="PANTHER" id="PTHR10443">
    <property type="entry name" value="MICROSOMAL DIPEPTIDASE"/>
    <property type="match status" value="1"/>
</dbReference>
<dbReference type="EC" id="3.4.13.19" evidence="1"/>
<dbReference type="CDD" id="cd01301">
    <property type="entry name" value="rDP_like"/>
    <property type="match status" value="1"/>
</dbReference>
<dbReference type="EMBL" id="JAGINU010000001">
    <property type="protein sequence ID" value="MBP2369599.1"/>
    <property type="molecule type" value="Genomic_DNA"/>
</dbReference>
<gene>
    <name evidence="1" type="ORF">JOF36_005295</name>
</gene>
<sequence length="375" mass="40400">MTVHSGGGVRSLLTGAPLIDGHNDMISKIRDVAGMDFGELDIGVAQPHTLQTDLARLSAGGVGAQFWSVWMPCSTTGAALAAGTLEQFEGIHRIQALYPDRTALALTADDIEKINGEGRIASLIGVEGGHQILGSLDVLRLFHRLGARYLTLTHTKNTGWADSCTDVVDTGGLSDFGRAVVTELNDLGMLVDLSHTAHTTMDAALDVSRAPAFFSHSGAYTVCRHARNVPDSVLERVRSTDGIVMAVFLPTFLSEDLRQWELARREIRADATGAEGAAGDQAVAEWERTRSRPAVGIPDIVRHLDHLRELMGVDHVGIGSDFDGMTPPPDIPSVEYYPRLFEALEAGGWSYGDLRKLARDNALRVLRDTGDAARS</sequence>
<dbReference type="GO" id="GO:0016805">
    <property type="term" value="F:dipeptidase activity"/>
    <property type="evidence" value="ECO:0007669"/>
    <property type="project" value="UniProtKB-KW"/>
</dbReference>
<proteinExistence type="predicted"/>
<organism evidence="1 2">
    <name type="scientific">Pseudonocardia parietis</name>
    <dbReference type="NCBI Taxonomy" id="570936"/>
    <lineage>
        <taxon>Bacteria</taxon>
        <taxon>Bacillati</taxon>
        <taxon>Actinomycetota</taxon>
        <taxon>Actinomycetes</taxon>
        <taxon>Pseudonocardiales</taxon>
        <taxon>Pseudonocardiaceae</taxon>
        <taxon>Pseudonocardia</taxon>
    </lineage>
</organism>
<name>A0ABS4W074_9PSEU</name>
<dbReference type="Proteomes" id="UP001519295">
    <property type="component" value="Unassembled WGS sequence"/>
</dbReference>
<evidence type="ECO:0000313" key="1">
    <source>
        <dbReference type="EMBL" id="MBP2369599.1"/>
    </source>
</evidence>
<dbReference type="PROSITE" id="PS51365">
    <property type="entry name" value="RENAL_DIPEPTIDASE_2"/>
    <property type="match status" value="1"/>
</dbReference>
<dbReference type="PANTHER" id="PTHR10443:SF12">
    <property type="entry name" value="DIPEPTIDASE"/>
    <property type="match status" value="1"/>
</dbReference>
<keyword evidence="1" id="KW-0645">Protease</keyword>
<reference evidence="1 2" key="1">
    <citation type="submission" date="2021-03" db="EMBL/GenBank/DDBJ databases">
        <title>Sequencing the genomes of 1000 actinobacteria strains.</title>
        <authorList>
            <person name="Klenk H.-P."/>
        </authorList>
    </citation>
    <scope>NUCLEOTIDE SEQUENCE [LARGE SCALE GENOMIC DNA]</scope>
    <source>
        <strain evidence="1 2">DSM 45256</strain>
    </source>
</reference>
<protein>
    <submittedName>
        <fullName evidence="1">Membrane dipeptidase</fullName>
        <ecNumber evidence="1">3.4.13.19</ecNumber>
    </submittedName>
</protein>
<evidence type="ECO:0000313" key="2">
    <source>
        <dbReference type="Proteomes" id="UP001519295"/>
    </source>
</evidence>
<dbReference type="InterPro" id="IPR032466">
    <property type="entry name" value="Metal_Hydrolase"/>
</dbReference>
<keyword evidence="1" id="KW-0224">Dipeptidase</keyword>